<dbReference type="PROSITE" id="PS51608">
    <property type="entry name" value="SAM_MT_UBIE"/>
    <property type="match status" value="1"/>
</dbReference>
<dbReference type="OrthoDB" id="9795634at2"/>
<evidence type="ECO:0000313" key="5">
    <source>
        <dbReference type="EMBL" id="EAZ79338.1"/>
    </source>
</evidence>
<dbReference type="GO" id="GO:0008168">
    <property type="term" value="F:methyltransferase activity"/>
    <property type="evidence" value="ECO:0007669"/>
    <property type="project" value="UniProtKB-KW"/>
</dbReference>
<proteinExistence type="predicted"/>
<evidence type="ECO:0000313" key="6">
    <source>
        <dbReference type="Proteomes" id="UP000003919"/>
    </source>
</evidence>
<sequence length="272" mass="30319">MNPDLQRRVQRYGWDKASEFYEKSWEQQLKPAHDLLLESAQVKKGESILDIAAGTGLITFKMAEKVGSKGNILATDLSDEMVKIGNNLTSSKSLSNVEFRRMDAENLSIDSGIFDLVTCALGIMYFPDPDKALSEMYRVLKPGGRCAVAIWGSRKKCGWAEIFPIVDARVSSDVCPMFFNLGEKDVIKLPFQKAGFKDVSIQKIEVTLHYPNEEEACQASFMGGPVAMAYSRFDDKNKEDAHREYIESIQAFKTANGYDIPGEFVVASGVKN</sequence>
<evidence type="ECO:0000256" key="1">
    <source>
        <dbReference type="ARBA" id="ARBA00022428"/>
    </source>
</evidence>
<keyword evidence="2 5" id="KW-0489">Methyltransferase</keyword>
<protein>
    <submittedName>
        <fullName evidence="5">Methyltransferase</fullName>
    </submittedName>
</protein>
<keyword evidence="6" id="KW-1185">Reference proteome</keyword>
<dbReference type="RefSeq" id="WP_008202255.1">
    <property type="nucleotide sequence ID" value="NZ_CM001023.1"/>
</dbReference>
<accession>A3I2N4</accession>
<keyword evidence="1" id="KW-0474">Menaquinone biosynthesis</keyword>
<dbReference type="PANTHER" id="PTHR43591:SF24">
    <property type="entry name" value="2-METHOXY-6-POLYPRENYL-1,4-BENZOQUINOL METHYLASE, MITOCHONDRIAL"/>
    <property type="match status" value="1"/>
</dbReference>
<dbReference type="GO" id="GO:0009234">
    <property type="term" value="P:menaquinone biosynthetic process"/>
    <property type="evidence" value="ECO:0007669"/>
    <property type="project" value="UniProtKB-KW"/>
</dbReference>
<dbReference type="GO" id="GO:0032259">
    <property type="term" value="P:methylation"/>
    <property type="evidence" value="ECO:0007669"/>
    <property type="project" value="UniProtKB-KW"/>
</dbReference>
<comment type="caution">
    <text evidence="5">The sequence shown here is derived from an EMBL/GenBank/DDBJ whole genome shotgun (WGS) entry which is preliminary data.</text>
</comment>
<dbReference type="CDD" id="cd02440">
    <property type="entry name" value="AdoMet_MTases"/>
    <property type="match status" value="1"/>
</dbReference>
<dbReference type="eggNOG" id="COG2226">
    <property type="taxonomic scope" value="Bacteria"/>
</dbReference>
<dbReference type="STRING" id="388413.ALPR1_16858"/>
<evidence type="ECO:0000256" key="3">
    <source>
        <dbReference type="ARBA" id="ARBA00022679"/>
    </source>
</evidence>
<dbReference type="InterPro" id="IPR029063">
    <property type="entry name" value="SAM-dependent_MTases_sf"/>
</dbReference>
<dbReference type="SUPFAM" id="SSF53335">
    <property type="entry name" value="S-adenosyl-L-methionine-dependent methyltransferases"/>
    <property type="match status" value="1"/>
</dbReference>
<evidence type="ECO:0000256" key="2">
    <source>
        <dbReference type="ARBA" id="ARBA00022603"/>
    </source>
</evidence>
<keyword evidence="4" id="KW-0949">S-adenosyl-L-methionine</keyword>
<dbReference type="EMBL" id="AAXU02000001">
    <property type="protein sequence ID" value="EAZ79338.1"/>
    <property type="molecule type" value="Genomic_DNA"/>
</dbReference>
<dbReference type="HOGENOM" id="CLU_037990_2_3_10"/>
<organism evidence="5 6">
    <name type="scientific">Algoriphagus machipongonensis</name>
    <dbReference type="NCBI Taxonomy" id="388413"/>
    <lineage>
        <taxon>Bacteria</taxon>
        <taxon>Pseudomonadati</taxon>
        <taxon>Bacteroidota</taxon>
        <taxon>Cytophagia</taxon>
        <taxon>Cytophagales</taxon>
        <taxon>Cyclobacteriaceae</taxon>
        <taxon>Algoriphagus</taxon>
    </lineage>
</organism>
<gene>
    <name evidence="5" type="ORF">ALPR1_16858</name>
</gene>
<dbReference type="Pfam" id="PF01209">
    <property type="entry name" value="Ubie_methyltran"/>
    <property type="match status" value="1"/>
</dbReference>
<dbReference type="PANTHER" id="PTHR43591">
    <property type="entry name" value="METHYLTRANSFERASE"/>
    <property type="match status" value="1"/>
</dbReference>
<evidence type="ECO:0000256" key="4">
    <source>
        <dbReference type="ARBA" id="ARBA00022691"/>
    </source>
</evidence>
<name>A3I2N4_9BACT</name>
<reference evidence="5 6" key="1">
    <citation type="journal article" date="2011" name="J. Bacteriol.">
        <title>Complete genome sequence of Algoriphagus sp. PR1, bacterial prey of a colony-forming choanoflagellate.</title>
        <authorList>
            <person name="Alegado R.A."/>
            <person name="Ferriera S."/>
            <person name="Nusbaum C."/>
            <person name="Young S.K."/>
            <person name="Zeng Q."/>
            <person name="Imamovic A."/>
            <person name="Fairclough S.R."/>
            <person name="King N."/>
        </authorList>
    </citation>
    <scope>NUCLEOTIDE SEQUENCE [LARGE SCALE GENOMIC DNA]</scope>
    <source>
        <strain evidence="5 6">PR1</strain>
    </source>
</reference>
<dbReference type="InterPro" id="IPR004033">
    <property type="entry name" value="UbiE/COQ5_MeTrFase"/>
</dbReference>
<keyword evidence="3" id="KW-0808">Transferase</keyword>
<dbReference type="Proteomes" id="UP000003919">
    <property type="component" value="Unassembled WGS sequence"/>
</dbReference>
<dbReference type="AlphaFoldDB" id="A3I2N4"/>
<dbReference type="Gene3D" id="3.40.50.150">
    <property type="entry name" value="Vaccinia Virus protein VP39"/>
    <property type="match status" value="1"/>
</dbReference>